<dbReference type="InterPro" id="IPR050646">
    <property type="entry name" value="Cas1"/>
</dbReference>
<feature type="binding site" evidence="10">
    <location>
        <position position="171"/>
    </location>
    <ligand>
        <name>Mn(2+)</name>
        <dbReference type="ChEBI" id="CHEBI:29035"/>
    </ligand>
</feature>
<dbReference type="HAMAP" id="MF_01470">
    <property type="entry name" value="Cas1"/>
    <property type="match status" value="1"/>
</dbReference>
<dbReference type="NCBIfam" id="TIGR00287">
    <property type="entry name" value="cas1"/>
    <property type="match status" value="1"/>
</dbReference>
<evidence type="ECO:0000313" key="12">
    <source>
        <dbReference type="Proteomes" id="UP000288096"/>
    </source>
</evidence>
<dbReference type="GO" id="GO:0051607">
    <property type="term" value="P:defense response to virus"/>
    <property type="evidence" value="ECO:0007669"/>
    <property type="project" value="UniProtKB-UniRule"/>
</dbReference>
<dbReference type="Gene3D" id="1.20.120.920">
    <property type="entry name" value="CRISPR-associated endonuclease Cas1, C-terminal domain"/>
    <property type="match status" value="1"/>
</dbReference>
<evidence type="ECO:0000256" key="7">
    <source>
        <dbReference type="ARBA" id="ARBA00023125"/>
    </source>
</evidence>
<dbReference type="Proteomes" id="UP000288096">
    <property type="component" value="Unassembled WGS sequence"/>
</dbReference>
<dbReference type="GO" id="GO:0046872">
    <property type="term" value="F:metal ion binding"/>
    <property type="evidence" value="ECO:0007669"/>
    <property type="project" value="UniProtKB-UniRule"/>
</dbReference>
<dbReference type="PANTHER" id="PTHR34353:SF2">
    <property type="entry name" value="CRISPR-ASSOCIATED ENDONUCLEASE CAS1 1"/>
    <property type="match status" value="1"/>
</dbReference>
<keyword evidence="3 10" id="KW-0255">Endonuclease</keyword>
<dbReference type="AlphaFoldDB" id="A0A401FT51"/>
<evidence type="ECO:0000256" key="3">
    <source>
        <dbReference type="ARBA" id="ARBA00022759"/>
    </source>
</evidence>
<proteinExistence type="inferred from homology"/>
<evidence type="ECO:0000256" key="8">
    <source>
        <dbReference type="ARBA" id="ARBA00023211"/>
    </source>
</evidence>
<dbReference type="InterPro" id="IPR042211">
    <property type="entry name" value="CRISPR-assoc_Cas1_N"/>
</dbReference>
<evidence type="ECO:0000256" key="5">
    <source>
        <dbReference type="ARBA" id="ARBA00022842"/>
    </source>
</evidence>
<dbReference type="InterPro" id="IPR002729">
    <property type="entry name" value="CRISPR-assoc_Cas1"/>
</dbReference>
<name>A0A401FT51_9BACT</name>
<keyword evidence="1 10" id="KW-0540">Nuclease</keyword>
<feature type="binding site" evidence="10">
    <location>
        <position position="251"/>
    </location>
    <ligand>
        <name>Mn(2+)</name>
        <dbReference type="ChEBI" id="CHEBI:29035"/>
    </ligand>
</feature>
<keyword evidence="4 10" id="KW-0378">Hydrolase</keyword>
<dbReference type="InterPro" id="IPR042206">
    <property type="entry name" value="CRISPR-assoc_Cas1_C"/>
</dbReference>
<dbReference type="GO" id="GO:0003677">
    <property type="term" value="F:DNA binding"/>
    <property type="evidence" value="ECO:0007669"/>
    <property type="project" value="UniProtKB-KW"/>
</dbReference>
<comment type="cofactor">
    <cofactor evidence="10">
        <name>Mg(2+)</name>
        <dbReference type="ChEBI" id="CHEBI:18420"/>
    </cofactor>
    <cofactor evidence="10">
        <name>Mn(2+)</name>
        <dbReference type="ChEBI" id="CHEBI:29035"/>
    </cofactor>
</comment>
<dbReference type="GO" id="GO:0016787">
    <property type="term" value="F:hydrolase activity"/>
    <property type="evidence" value="ECO:0007669"/>
    <property type="project" value="UniProtKB-KW"/>
</dbReference>
<dbReference type="RefSeq" id="WP_124327581.1">
    <property type="nucleotide sequence ID" value="NZ_BEXT01000001.1"/>
</dbReference>
<keyword evidence="8 10" id="KW-0464">Manganese</keyword>
<sequence length="338" mass="37598">MSRTLYMETYGLSLRKSDETLSILKQGRPLHQCPAIAVEAVVVFADGVSISGGAVRLCQSHSIPIFFMSGNGCGPSVLAPAECRWPDRQVAQIRACESPERVFAVCRGIVTGKVRNQLSLMKYYGNSGRSQRFADAVAACENEEKAVRSALSDIKPDAVPGEMRTRFFNAEARVARKYWQAVAALVRSSAEFPGRHHQGACDPVNSLLNYGYAILRSRVHHAILRSGLSTCFSFLHAIQDGRPSLVFDMMEEFRAWGVDRVVLSMLGRGRKVALDGKGRISSADRRFLIEQLEKRWKKDGLNKLLDCQLKGLRRVTEHGEAYSPLFFRSNGSVCRPNE</sequence>
<dbReference type="EC" id="3.1.-.-" evidence="10"/>
<feature type="binding site" evidence="10">
    <location>
        <position position="236"/>
    </location>
    <ligand>
        <name>Mn(2+)</name>
        <dbReference type="ChEBI" id="CHEBI:29035"/>
    </ligand>
</feature>
<comment type="subunit">
    <text evidence="9 10">Homodimer, forms a heterotetramer with a Cas2 homodimer.</text>
</comment>
<accession>A0A401FT51</accession>
<dbReference type="EMBL" id="BEXT01000001">
    <property type="protein sequence ID" value="GBC60130.1"/>
    <property type="molecule type" value="Genomic_DNA"/>
</dbReference>
<dbReference type="PANTHER" id="PTHR34353">
    <property type="entry name" value="CRISPR-ASSOCIATED ENDONUCLEASE CAS1 1"/>
    <property type="match status" value="1"/>
</dbReference>
<dbReference type="GO" id="GO:0043571">
    <property type="term" value="P:maintenance of CRISPR repeat elements"/>
    <property type="evidence" value="ECO:0007669"/>
    <property type="project" value="UniProtKB-UniRule"/>
</dbReference>
<evidence type="ECO:0000256" key="6">
    <source>
        <dbReference type="ARBA" id="ARBA00023118"/>
    </source>
</evidence>
<organism evidence="11 12">
    <name type="scientific">Desulfonema ishimotonii</name>
    <dbReference type="NCBI Taxonomy" id="45657"/>
    <lineage>
        <taxon>Bacteria</taxon>
        <taxon>Pseudomonadati</taxon>
        <taxon>Thermodesulfobacteriota</taxon>
        <taxon>Desulfobacteria</taxon>
        <taxon>Desulfobacterales</taxon>
        <taxon>Desulfococcaceae</taxon>
        <taxon>Desulfonema</taxon>
    </lineage>
</organism>
<comment type="caution">
    <text evidence="11">The sequence shown here is derived from an EMBL/GenBank/DDBJ whole genome shotgun (WGS) entry which is preliminary data.</text>
</comment>
<evidence type="ECO:0000256" key="10">
    <source>
        <dbReference type="HAMAP-Rule" id="MF_01470"/>
    </source>
</evidence>
<dbReference type="CDD" id="cd09634">
    <property type="entry name" value="Cas1_I-II-III"/>
    <property type="match status" value="1"/>
</dbReference>
<keyword evidence="12" id="KW-1185">Reference proteome</keyword>
<keyword evidence="5 10" id="KW-0460">Magnesium</keyword>
<comment type="similarity">
    <text evidence="10">Belongs to the CRISPR-associated endonuclease Cas1 family.</text>
</comment>
<dbReference type="OrthoDB" id="9803119at2"/>
<evidence type="ECO:0000256" key="1">
    <source>
        <dbReference type="ARBA" id="ARBA00022722"/>
    </source>
</evidence>
<dbReference type="Gene3D" id="3.100.10.20">
    <property type="entry name" value="CRISPR-associated endonuclease Cas1, N-terminal domain"/>
    <property type="match status" value="1"/>
</dbReference>
<evidence type="ECO:0000256" key="2">
    <source>
        <dbReference type="ARBA" id="ARBA00022723"/>
    </source>
</evidence>
<evidence type="ECO:0000313" key="11">
    <source>
        <dbReference type="EMBL" id="GBC60130.1"/>
    </source>
</evidence>
<keyword evidence="7 10" id="KW-0238">DNA-binding</keyword>
<evidence type="ECO:0000256" key="9">
    <source>
        <dbReference type="ARBA" id="ARBA00038592"/>
    </source>
</evidence>
<keyword evidence="2 10" id="KW-0479">Metal-binding</keyword>
<gene>
    <name evidence="10" type="primary">cas1</name>
    <name evidence="11" type="ORF">DENIS_1075</name>
</gene>
<dbReference type="GO" id="GO:0004519">
    <property type="term" value="F:endonuclease activity"/>
    <property type="evidence" value="ECO:0007669"/>
    <property type="project" value="UniProtKB-UniRule"/>
</dbReference>
<reference evidence="12" key="1">
    <citation type="submission" date="2017-11" db="EMBL/GenBank/DDBJ databases">
        <authorList>
            <person name="Watanabe M."/>
            <person name="Kojima H."/>
        </authorList>
    </citation>
    <scope>NUCLEOTIDE SEQUENCE [LARGE SCALE GENOMIC DNA]</scope>
    <source>
        <strain evidence="12">Tokyo 01</strain>
    </source>
</reference>
<reference evidence="12" key="2">
    <citation type="submission" date="2019-01" db="EMBL/GenBank/DDBJ databases">
        <title>Genome sequence of Desulfonema ishimotonii strain Tokyo 01.</title>
        <authorList>
            <person name="Fukui M."/>
        </authorList>
    </citation>
    <scope>NUCLEOTIDE SEQUENCE [LARGE SCALE GENOMIC DNA]</scope>
    <source>
        <strain evidence="12">Tokyo 01</strain>
    </source>
</reference>
<keyword evidence="6 10" id="KW-0051">Antiviral defense</keyword>
<dbReference type="Pfam" id="PF01867">
    <property type="entry name" value="Cas_Cas1"/>
    <property type="match status" value="1"/>
</dbReference>
<evidence type="ECO:0000256" key="4">
    <source>
        <dbReference type="ARBA" id="ARBA00022801"/>
    </source>
</evidence>
<comment type="function">
    <text evidence="10">CRISPR (clustered regularly interspaced short palindromic repeat), is an adaptive immune system that provides protection against mobile genetic elements (viruses, transposable elements and conjugative plasmids). CRISPR clusters contain spacers, sequences complementary to antecedent mobile elements, and target invading nucleic acids. CRISPR clusters are transcribed and processed into CRISPR RNA (crRNA). Acts as a dsDNA endonuclease. Involved in the integration of spacer DNA into the CRISPR cassette.</text>
</comment>
<protein>
    <recommendedName>
        <fullName evidence="10">CRISPR-associated endonuclease Cas1</fullName>
        <ecNumber evidence="10">3.1.-.-</ecNumber>
    </recommendedName>
</protein>